<dbReference type="AlphaFoldDB" id="A0A401LTV7"/>
<name>A0A401LTV7_9BACE</name>
<protein>
    <submittedName>
        <fullName evidence="1">Uncharacterized protein</fullName>
    </submittedName>
</protein>
<comment type="caution">
    <text evidence="1">The sequence shown here is derived from an EMBL/GenBank/DDBJ whole genome shotgun (WGS) entry which is preliminary data.</text>
</comment>
<reference evidence="1 2" key="1">
    <citation type="submission" date="2018-10" db="EMBL/GenBank/DDBJ databases">
        <title>Draft Genome Sequence of Bacteroides sp. KCTC 15687.</title>
        <authorList>
            <person name="Yu S.Y."/>
            <person name="Kim J.S."/>
            <person name="Oh B.S."/>
            <person name="Park S.H."/>
            <person name="Kang S.W."/>
            <person name="Park J.E."/>
            <person name="Choi S.H."/>
            <person name="Han K.I."/>
            <person name="Lee K.C."/>
            <person name="Eom M.K."/>
            <person name="Suh M.K."/>
            <person name="Lee D.H."/>
            <person name="Yoon H."/>
            <person name="Kim B."/>
            <person name="Yang S.J."/>
            <person name="Lee J.S."/>
            <person name="Lee J.H."/>
        </authorList>
    </citation>
    <scope>NUCLEOTIDE SEQUENCE [LARGE SCALE GENOMIC DNA]</scope>
    <source>
        <strain evidence="1 2">KCTC 15687</strain>
    </source>
</reference>
<dbReference type="EMBL" id="BHWB01000004">
    <property type="protein sequence ID" value="GCB34847.1"/>
    <property type="molecule type" value="Genomic_DNA"/>
</dbReference>
<proteinExistence type="predicted"/>
<keyword evidence="2" id="KW-1185">Reference proteome</keyword>
<accession>A0A401LTV7</accession>
<organism evidence="1 2">
    <name type="scientific">Bacteroides faecalis</name>
    <dbReference type="NCBI Taxonomy" id="2447885"/>
    <lineage>
        <taxon>Bacteria</taxon>
        <taxon>Pseudomonadati</taxon>
        <taxon>Bacteroidota</taxon>
        <taxon>Bacteroidia</taxon>
        <taxon>Bacteroidales</taxon>
        <taxon>Bacteroidaceae</taxon>
        <taxon>Bacteroides</taxon>
    </lineage>
</organism>
<evidence type="ECO:0000313" key="1">
    <source>
        <dbReference type="EMBL" id="GCB34847.1"/>
    </source>
</evidence>
<gene>
    <name evidence="1" type="ORF">KGMB02408_17920</name>
</gene>
<evidence type="ECO:0000313" key="2">
    <source>
        <dbReference type="Proteomes" id="UP000288079"/>
    </source>
</evidence>
<dbReference type="Proteomes" id="UP000288079">
    <property type="component" value="Unassembled WGS sequence"/>
</dbReference>
<sequence>MLVAVLGVKFSFKKYTASPMLLENVEALAAGEIDKPYTCAGMGTLDCPGSSVKVRAIYIGYSLEKYD</sequence>